<keyword evidence="2" id="KW-1185">Reference proteome</keyword>
<evidence type="ECO:0000313" key="2">
    <source>
        <dbReference type="Proteomes" id="UP000790709"/>
    </source>
</evidence>
<comment type="caution">
    <text evidence="1">The sequence shown here is derived from an EMBL/GenBank/DDBJ whole genome shotgun (WGS) entry which is preliminary data.</text>
</comment>
<reference evidence="1" key="1">
    <citation type="journal article" date="2021" name="New Phytol.">
        <title>Evolutionary innovations through gain and loss of genes in the ectomycorrhizal Boletales.</title>
        <authorList>
            <person name="Wu G."/>
            <person name="Miyauchi S."/>
            <person name="Morin E."/>
            <person name="Kuo A."/>
            <person name="Drula E."/>
            <person name="Varga T."/>
            <person name="Kohler A."/>
            <person name="Feng B."/>
            <person name="Cao Y."/>
            <person name="Lipzen A."/>
            <person name="Daum C."/>
            <person name="Hundley H."/>
            <person name="Pangilinan J."/>
            <person name="Johnson J."/>
            <person name="Barry K."/>
            <person name="LaButti K."/>
            <person name="Ng V."/>
            <person name="Ahrendt S."/>
            <person name="Min B."/>
            <person name="Choi I.G."/>
            <person name="Park H."/>
            <person name="Plett J.M."/>
            <person name="Magnuson J."/>
            <person name="Spatafora J.W."/>
            <person name="Nagy L.G."/>
            <person name="Henrissat B."/>
            <person name="Grigoriev I.V."/>
            <person name="Yang Z.L."/>
            <person name="Xu J."/>
            <person name="Martin F.M."/>
        </authorList>
    </citation>
    <scope>NUCLEOTIDE SEQUENCE</scope>
    <source>
        <strain evidence="1">KUC20120723A-06</strain>
    </source>
</reference>
<gene>
    <name evidence="1" type="ORF">BV22DRAFT_1131101</name>
</gene>
<accession>A0ACB8BDE8</accession>
<protein>
    <submittedName>
        <fullName evidence="1">Uncharacterized protein</fullName>
    </submittedName>
</protein>
<proteinExistence type="predicted"/>
<sequence length="91" mass="9591">MTADSIVQLNNCRSIAMNFQVDAHLIFADLQSTGQLSSLTWRMSPSGPPHDPRWTSTCVISGVVYGVGTGTNKSNAKKAAATIALRALGQG</sequence>
<evidence type="ECO:0000313" key="1">
    <source>
        <dbReference type="EMBL" id="KAH7922858.1"/>
    </source>
</evidence>
<name>A0ACB8BDE8_9AGAM</name>
<organism evidence="1 2">
    <name type="scientific">Leucogyrophana mollusca</name>
    <dbReference type="NCBI Taxonomy" id="85980"/>
    <lineage>
        <taxon>Eukaryota</taxon>
        <taxon>Fungi</taxon>
        <taxon>Dikarya</taxon>
        <taxon>Basidiomycota</taxon>
        <taxon>Agaricomycotina</taxon>
        <taxon>Agaricomycetes</taxon>
        <taxon>Agaricomycetidae</taxon>
        <taxon>Boletales</taxon>
        <taxon>Boletales incertae sedis</taxon>
        <taxon>Leucogyrophana</taxon>
    </lineage>
</organism>
<dbReference type="Proteomes" id="UP000790709">
    <property type="component" value="Unassembled WGS sequence"/>
</dbReference>
<dbReference type="EMBL" id="MU266470">
    <property type="protein sequence ID" value="KAH7922858.1"/>
    <property type="molecule type" value="Genomic_DNA"/>
</dbReference>